<dbReference type="SUPFAM" id="SSF46626">
    <property type="entry name" value="Cytochrome c"/>
    <property type="match status" value="1"/>
</dbReference>
<dbReference type="PROSITE" id="PS51007">
    <property type="entry name" value="CYTC"/>
    <property type="match status" value="1"/>
</dbReference>
<dbReference type="GO" id="GO:0009055">
    <property type="term" value="F:electron transfer activity"/>
    <property type="evidence" value="ECO:0007669"/>
    <property type="project" value="InterPro"/>
</dbReference>
<dbReference type="AlphaFoldDB" id="A0A1J5RRI3"/>
<organism evidence="7">
    <name type="scientific">mine drainage metagenome</name>
    <dbReference type="NCBI Taxonomy" id="410659"/>
    <lineage>
        <taxon>unclassified sequences</taxon>
        <taxon>metagenomes</taxon>
        <taxon>ecological metagenomes</taxon>
    </lineage>
</organism>
<dbReference type="InterPro" id="IPR036909">
    <property type="entry name" value="Cyt_c-like_dom_sf"/>
</dbReference>
<protein>
    <submittedName>
        <fullName evidence="7">Cytochrome c-551</fullName>
    </submittedName>
</protein>
<dbReference type="InterPro" id="IPR009056">
    <property type="entry name" value="Cyt_c-like_dom"/>
</dbReference>
<dbReference type="GO" id="GO:0005506">
    <property type="term" value="F:iron ion binding"/>
    <property type="evidence" value="ECO:0007669"/>
    <property type="project" value="InterPro"/>
</dbReference>
<dbReference type="PRINTS" id="PR00606">
    <property type="entry name" value="CYTCHROMECID"/>
</dbReference>
<comment type="caution">
    <text evidence="7">The sequence shown here is derived from an EMBL/GenBank/DDBJ whole genome shotgun (WGS) entry which is preliminary data.</text>
</comment>
<reference evidence="7" key="1">
    <citation type="submission" date="2016-10" db="EMBL/GenBank/DDBJ databases">
        <title>Sequence of Gallionella enrichment culture.</title>
        <authorList>
            <person name="Poehlein A."/>
            <person name="Muehling M."/>
            <person name="Daniel R."/>
        </authorList>
    </citation>
    <scope>NUCLEOTIDE SEQUENCE</scope>
</reference>
<dbReference type="Pfam" id="PF00034">
    <property type="entry name" value="Cytochrom_C"/>
    <property type="match status" value="1"/>
</dbReference>
<dbReference type="InterPro" id="IPR002324">
    <property type="entry name" value="Cyt_c_ID"/>
</dbReference>
<evidence type="ECO:0000313" key="7">
    <source>
        <dbReference type="EMBL" id="OIQ98313.1"/>
    </source>
</evidence>
<evidence type="ECO:0000256" key="1">
    <source>
        <dbReference type="ARBA" id="ARBA00022448"/>
    </source>
</evidence>
<dbReference type="EMBL" id="MLJW01000121">
    <property type="protein sequence ID" value="OIQ98313.1"/>
    <property type="molecule type" value="Genomic_DNA"/>
</dbReference>
<keyword evidence="3" id="KW-0479">Metal-binding</keyword>
<keyword evidence="2" id="KW-0349">Heme</keyword>
<dbReference type="GO" id="GO:0020037">
    <property type="term" value="F:heme binding"/>
    <property type="evidence" value="ECO:0007669"/>
    <property type="project" value="InterPro"/>
</dbReference>
<feature type="domain" description="Cytochrome c" evidence="6">
    <location>
        <begin position="13"/>
        <end position="105"/>
    </location>
</feature>
<evidence type="ECO:0000256" key="4">
    <source>
        <dbReference type="ARBA" id="ARBA00022982"/>
    </source>
</evidence>
<proteinExistence type="predicted"/>
<keyword evidence="1" id="KW-0813">Transport</keyword>
<evidence type="ECO:0000256" key="5">
    <source>
        <dbReference type="ARBA" id="ARBA00023004"/>
    </source>
</evidence>
<gene>
    <name evidence="7" type="ORF">GALL_197420</name>
</gene>
<sequence>MKSIFMSMTVAAGLMAAGSVLATDMPAAGKTRCGACHAIDKKMVGPAWNDVAKKYKGDANAASKIAANITKGGEFGWKMSKMPPKGMGATDAEIKSLSEFIAGLK</sequence>
<keyword evidence="5" id="KW-0408">Iron</keyword>
<evidence type="ECO:0000256" key="3">
    <source>
        <dbReference type="ARBA" id="ARBA00022723"/>
    </source>
</evidence>
<keyword evidence="4" id="KW-0249">Electron transport</keyword>
<evidence type="ECO:0000256" key="2">
    <source>
        <dbReference type="ARBA" id="ARBA00022617"/>
    </source>
</evidence>
<dbReference type="Gene3D" id="1.10.760.10">
    <property type="entry name" value="Cytochrome c-like domain"/>
    <property type="match status" value="1"/>
</dbReference>
<accession>A0A1J5RRI3</accession>
<name>A0A1J5RRI3_9ZZZZ</name>
<evidence type="ECO:0000259" key="6">
    <source>
        <dbReference type="PROSITE" id="PS51007"/>
    </source>
</evidence>